<evidence type="ECO:0000256" key="3">
    <source>
        <dbReference type="ARBA" id="ARBA00022692"/>
    </source>
</evidence>
<evidence type="ECO:0000256" key="10">
    <source>
        <dbReference type="SAM" id="SignalP"/>
    </source>
</evidence>
<keyword evidence="3 9" id="KW-0812">Transmembrane</keyword>
<dbReference type="Proteomes" id="UP000316079">
    <property type="component" value="Unassembled WGS sequence"/>
</dbReference>
<dbReference type="GO" id="GO:0005975">
    <property type="term" value="P:carbohydrate metabolic process"/>
    <property type="evidence" value="ECO:0007669"/>
    <property type="project" value="InterPro"/>
</dbReference>
<comment type="subcellular location">
    <subcellularLocation>
        <location evidence="1">Cell membrane</location>
        <topology evidence="1">Single-pass membrane protein</topology>
    </subcellularLocation>
</comment>
<feature type="signal peptide" evidence="10">
    <location>
        <begin position="1"/>
        <end position="21"/>
    </location>
</feature>
<evidence type="ECO:0000256" key="8">
    <source>
        <dbReference type="ARBA" id="ARBA00060858"/>
    </source>
</evidence>
<proteinExistence type="inferred from homology"/>
<keyword evidence="7" id="KW-0325">Glycoprotein</keyword>
<dbReference type="GO" id="GO:0004553">
    <property type="term" value="F:hydrolase activity, hydrolyzing O-glycosyl compounds"/>
    <property type="evidence" value="ECO:0007669"/>
    <property type="project" value="InterPro"/>
</dbReference>
<evidence type="ECO:0000313" key="12">
    <source>
        <dbReference type="Proteomes" id="UP000316079"/>
    </source>
</evidence>
<comment type="similarity">
    <text evidence="8">Belongs to the glycosyl hydrolase 1 family. Klotho subfamily.</text>
</comment>
<evidence type="ECO:0000256" key="7">
    <source>
        <dbReference type="ARBA" id="ARBA00023180"/>
    </source>
</evidence>
<gene>
    <name evidence="11" type="ORF">DNTS_022191</name>
</gene>
<accession>A0A553QLT7</accession>
<dbReference type="AlphaFoldDB" id="A0A553QLT7"/>
<name>A0A553QLT7_9TELE</name>
<keyword evidence="2" id="KW-1003">Cell membrane</keyword>
<keyword evidence="6 9" id="KW-0472">Membrane</keyword>
<dbReference type="PANTHER" id="PTHR10353:SF10">
    <property type="entry name" value="KLOTHO"/>
    <property type="match status" value="1"/>
</dbReference>
<dbReference type="Pfam" id="PF00232">
    <property type="entry name" value="Glyco_hydro_1"/>
    <property type="match status" value="3"/>
</dbReference>
<dbReference type="GO" id="GO:0005104">
    <property type="term" value="F:fibroblast growth factor receptor binding"/>
    <property type="evidence" value="ECO:0007669"/>
    <property type="project" value="TreeGrafter"/>
</dbReference>
<dbReference type="OrthoDB" id="65569at2759"/>
<dbReference type="GO" id="GO:0005886">
    <property type="term" value="C:plasma membrane"/>
    <property type="evidence" value="ECO:0007669"/>
    <property type="project" value="UniProtKB-SubCell"/>
</dbReference>
<feature type="transmembrane region" description="Helical" evidence="9">
    <location>
        <begin position="957"/>
        <end position="980"/>
    </location>
</feature>
<dbReference type="FunFam" id="3.20.20.80:FF:000042">
    <property type="entry name" value="Klotho"/>
    <property type="match status" value="1"/>
</dbReference>
<dbReference type="SUPFAM" id="SSF51445">
    <property type="entry name" value="(Trans)glycosidases"/>
    <property type="match status" value="2"/>
</dbReference>
<dbReference type="PRINTS" id="PR00131">
    <property type="entry name" value="GLHYDRLASE1"/>
</dbReference>
<keyword evidence="10" id="KW-0732">Signal</keyword>
<comment type="caution">
    <text evidence="11">The sequence shown here is derived from an EMBL/GenBank/DDBJ whole genome shotgun (WGS) entry which is preliminary data.</text>
</comment>
<evidence type="ECO:0000256" key="1">
    <source>
        <dbReference type="ARBA" id="ARBA00004162"/>
    </source>
</evidence>
<dbReference type="EMBL" id="SRMA01025787">
    <property type="protein sequence ID" value="TRY90955.1"/>
    <property type="molecule type" value="Genomic_DNA"/>
</dbReference>
<organism evidence="11 12">
    <name type="scientific">Danionella cerebrum</name>
    <dbReference type="NCBI Taxonomy" id="2873325"/>
    <lineage>
        <taxon>Eukaryota</taxon>
        <taxon>Metazoa</taxon>
        <taxon>Chordata</taxon>
        <taxon>Craniata</taxon>
        <taxon>Vertebrata</taxon>
        <taxon>Euteleostomi</taxon>
        <taxon>Actinopterygii</taxon>
        <taxon>Neopterygii</taxon>
        <taxon>Teleostei</taxon>
        <taxon>Ostariophysi</taxon>
        <taxon>Cypriniformes</taxon>
        <taxon>Danionidae</taxon>
        <taxon>Danioninae</taxon>
        <taxon>Danionella</taxon>
    </lineage>
</organism>
<dbReference type="Gene3D" id="3.20.20.80">
    <property type="entry name" value="Glycosidases"/>
    <property type="match status" value="2"/>
</dbReference>
<evidence type="ECO:0000313" key="11">
    <source>
        <dbReference type="EMBL" id="TRY90955.1"/>
    </source>
</evidence>
<dbReference type="InterPro" id="IPR001360">
    <property type="entry name" value="Glyco_hydro_1"/>
</dbReference>
<reference evidence="11 12" key="1">
    <citation type="journal article" date="2019" name="Sci. Data">
        <title>Hybrid genome assembly and annotation of Danionella translucida.</title>
        <authorList>
            <person name="Kadobianskyi M."/>
            <person name="Schulze L."/>
            <person name="Schuelke M."/>
            <person name="Judkewitz B."/>
        </authorList>
    </citation>
    <scope>NUCLEOTIDE SEQUENCE [LARGE SCALE GENOMIC DNA]</scope>
    <source>
        <strain evidence="11 12">Bolton</strain>
    </source>
</reference>
<evidence type="ECO:0000256" key="2">
    <source>
        <dbReference type="ARBA" id="ARBA00022475"/>
    </source>
</evidence>
<dbReference type="InterPro" id="IPR017853">
    <property type="entry name" value="GH"/>
</dbReference>
<evidence type="ECO:0000256" key="9">
    <source>
        <dbReference type="SAM" id="Phobius"/>
    </source>
</evidence>
<dbReference type="STRING" id="623744.A0A553QLT7"/>
<keyword evidence="5 9" id="KW-1133">Transmembrane helix</keyword>
<keyword evidence="4" id="KW-0677">Repeat</keyword>
<protein>
    <recommendedName>
        <fullName evidence="13">Klotho</fullName>
    </recommendedName>
</protein>
<dbReference type="FunFam" id="3.20.20.80:FF:000062">
    <property type="entry name" value="Klotho"/>
    <property type="match status" value="1"/>
</dbReference>
<sequence>MNVTEILGGFALLCLLARASADPGAGLHTWDRFNKLPYPADKAFLYDTFPDQFMWAVGTAAYSVEGAWDKDGKGKSIWDTFTRGGTRVSRGDVGSDSYHNIPGDLRALQQLGVSHYRFSLSWPRIFPNGTKESYNKKGVEYYKSIIRGLKDIKVKPVVTLYHWDLPETLQTLFGGWSNSVMVELFREYVDFCFKTFGADVMFWITIDNPFVVAWHGYGTGVVAPGIKNDSDLPFRVGHNLLKAHAAAWHLYDEQYRPSQGGRVSLALGSHWIKPSRAKQESHRACQCSLDFVLGWFARPVFVDGEYPVCMKHNLTHRLPTFTEAEATFVKGTADFFALSHGPALSFQLINDSLRFGQTEDLGLRMLLYWVNAEYNSPAIFVVESGWYGGGNTKMKDAKHMYYLKRFVMETLKAIRLDKVNVIGYTAWSLLDGYEWYREYAIRRGLFYVDFNTPDLKREPKTSATFYSKLIEKNGFPQLPENRPAEGVFPCEFAWGVAANSIEVDTTPTQFDPNIYIWNISGNGELKLLMGVQAPPLARTYHCADFASIRHQVTDVRRMNVSHFHFSLNWSSVMPTGLVTGANQTLLAYYHCFVTELRKVNVTPVVTLWHHTGKMSSLPAPMEANGGWQSEETVKAFAEYARLCFQRLGGHVKLWITLNEPNDEDLEYSVGHQLLRAHALAWHIYDREFRKAQGGNASLVLHMDWVEPAFSFNREDVAPANRVLDFRVGWFAEPIFGSGDYPSVMRSWLQQRNNIDLFSYHLPTFSEEDRALVKGTYDFFAISHFTTSMVYDGVEDNYTFKDKLQVQLISDVTWIMSPRRNSPVVPWGLRKALNWVNSRYKGVPIYVMANGVQEDTARFKDSLRVYYLYNYVNEALKAYTLDGVNLKGYFAYAFSDHWDPGFGMYGHVQDEIISKSSLGHYKNIIRHNGFPVVGTAPQQCFHATAQASGRDILTKQPILGFLSLVSVCMLITMCFVFYYGVKSHKSTTNK</sequence>
<dbReference type="PANTHER" id="PTHR10353">
    <property type="entry name" value="GLYCOSYL HYDROLASE"/>
    <property type="match status" value="1"/>
</dbReference>
<evidence type="ECO:0008006" key="13">
    <source>
        <dbReference type="Google" id="ProtNLM"/>
    </source>
</evidence>
<feature type="chain" id="PRO_5022220478" description="Klotho" evidence="10">
    <location>
        <begin position="22"/>
        <end position="989"/>
    </location>
</feature>
<evidence type="ECO:0000256" key="5">
    <source>
        <dbReference type="ARBA" id="ARBA00022989"/>
    </source>
</evidence>
<dbReference type="GO" id="GO:0008543">
    <property type="term" value="P:fibroblast growth factor receptor signaling pathway"/>
    <property type="evidence" value="ECO:0007669"/>
    <property type="project" value="TreeGrafter"/>
</dbReference>
<evidence type="ECO:0000256" key="6">
    <source>
        <dbReference type="ARBA" id="ARBA00023136"/>
    </source>
</evidence>
<evidence type="ECO:0000256" key="4">
    <source>
        <dbReference type="ARBA" id="ARBA00022737"/>
    </source>
</evidence>
<keyword evidence="12" id="KW-1185">Reference proteome</keyword>
<dbReference type="GO" id="GO:0017134">
    <property type="term" value="F:fibroblast growth factor binding"/>
    <property type="evidence" value="ECO:0007669"/>
    <property type="project" value="TreeGrafter"/>
</dbReference>